<protein>
    <recommendedName>
        <fullName evidence="3">DUF5007 domain-containing protein</fullName>
    </recommendedName>
</protein>
<evidence type="ECO:0000313" key="1">
    <source>
        <dbReference type="EMBL" id="KRT13838.1"/>
    </source>
</evidence>
<keyword evidence="2" id="KW-1185">Reference proteome</keyword>
<gene>
    <name evidence="1" type="ORF">ASU31_22405</name>
</gene>
<dbReference type="EMBL" id="LMZQ01000030">
    <property type="protein sequence ID" value="KRT13838.1"/>
    <property type="molecule type" value="Genomic_DNA"/>
</dbReference>
<name>A0A0T5VIZ2_9SPHI</name>
<evidence type="ECO:0000313" key="2">
    <source>
        <dbReference type="Proteomes" id="UP000051950"/>
    </source>
</evidence>
<organism evidence="1 2">
    <name type="scientific">Pedobacter ginsenosidimutans</name>
    <dbReference type="NCBI Taxonomy" id="687842"/>
    <lineage>
        <taxon>Bacteria</taxon>
        <taxon>Pseudomonadati</taxon>
        <taxon>Bacteroidota</taxon>
        <taxon>Sphingobacteriia</taxon>
        <taxon>Sphingobacteriales</taxon>
        <taxon>Sphingobacteriaceae</taxon>
        <taxon>Pedobacter</taxon>
    </lineage>
</organism>
<dbReference type="AlphaFoldDB" id="A0A0T5VIZ2"/>
<sequence>MKKILLISSISVLALTGILFGCKKVEKGFISDYMYYSPNPLIATQGNVTNSNALELDGTTGPVKVKLLAIRNADTGQPAPEMTKEFTIKQFLGQITSADSTVALVNKKIVLKPALPLEISEIGGRISLSQATAFVSTGNYVIDVEVSNIKGTRQILNACRIQLLPKTYFALDAGPFVTTSDPDAETGFSDRVNLPVTVTYDNKGPNKIRFLFLDKNGVAFDPSAGQVITRGDRGNFSQMNPYFPVVRTTTALEWEFIDLPNGFPIKDGNNGTGNYYRIPARFTVENRNANPVFFGFKALSAGSYTVTIQIPGITKKP</sequence>
<evidence type="ECO:0008006" key="3">
    <source>
        <dbReference type="Google" id="ProtNLM"/>
    </source>
</evidence>
<proteinExistence type="predicted"/>
<accession>A0A0T5VIZ2</accession>
<dbReference type="STRING" id="687842.ASU31_22405"/>
<comment type="caution">
    <text evidence="1">The sequence shown here is derived from an EMBL/GenBank/DDBJ whole genome shotgun (WGS) entry which is preliminary data.</text>
</comment>
<dbReference type="OrthoDB" id="628330at2"/>
<reference evidence="1 2" key="1">
    <citation type="submission" date="2015-11" db="EMBL/GenBank/DDBJ databases">
        <title>Sequence of Pedobacter ginsenosidimutans.</title>
        <authorList>
            <person name="Carson E."/>
            <person name="Keyser V."/>
            <person name="Newman J."/>
            <person name="Miller J."/>
        </authorList>
    </citation>
    <scope>NUCLEOTIDE SEQUENCE [LARGE SCALE GENOMIC DNA]</scope>
    <source>
        <strain evidence="1 2">KACC 14530</strain>
    </source>
</reference>
<dbReference type="Proteomes" id="UP000051950">
    <property type="component" value="Unassembled WGS sequence"/>
</dbReference>
<dbReference type="PROSITE" id="PS51257">
    <property type="entry name" value="PROKAR_LIPOPROTEIN"/>
    <property type="match status" value="1"/>
</dbReference>
<dbReference type="RefSeq" id="WP_057934486.1">
    <property type="nucleotide sequence ID" value="NZ_LMZQ01000030.1"/>
</dbReference>